<protein>
    <submittedName>
        <fullName evidence="2">Uncharacterized protein</fullName>
    </submittedName>
</protein>
<name>A0A4Y2EMH5_ARAVE</name>
<organism evidence="2 3">
    <name type="scientific">Araneus ventricosus</name>
    <name type="common">Orbweaver spider</name>
    <name type="synonym">Epeira ventricosa</name>
    <dbReference type="NCBI Taxonomy" id="182803"/>
    <lineage>
        <taxon>Eukaryota</taxon>
        <taxon>Metazoa</taxon>
        <taxon>Ecdysozoa</taxon>
        <taxon>Arthropoda</taxon>
        <taxon>Chelicerata</taxon>
        <taxon>Arachnida</taxon>
        <taxon>Araneae</taxon>
        <taxon>Araneomorphae</taxon>
        <taxon>Entelegynae</taxon>
        <taxon>Araneoidea</taxon>
        <taxon>Araneidae</taxon>
        <taxon>Araneus</taxon>
    </lineage>
</organism>
<sequence>MDFEPGAFRFRSRDFNTTPPRPESRRLNQRIAVARPDLNYISAQCAGLTLIEFVRDVTSLVGVQKDESSNTLLPAASNDSGKNFSEDDDSVTKAVTDVVTKAV</sequence>
<evidence type="ECO:0000313" key="3">
    <source>
        <dbReference type="Proteomes" id="UP000499080"/>
    </source>
</evidence>
<proteinExistence type="predicted"/>
<feature type="compositionally biased region" description="Polar residues" evidence="1">
    <location>
        <begin position="69"/>
        <end position="83"/>
    </location>
</feature>
<dbReference type="Proteomes" id="UP000499080">
    <property type="component" value="Unassembled WGS sequence"/>
</dbReference>
<feature type="region of interest" description="Disordered" evidence="1">
    <location>
        <begin position="68"/>
        <end position="90"/>
    </location>
</feature>
<accession>A0A4Y2EMH5</accession>
<dbReference type="AlphaFoldDB" id="A0A4Y2EMH5"/>
<gene>
    <name evidence="2" type="ORF">AVEN_115990_1</name>
</gene>
<feature type="region of interest" description="Disordered" evidence="1">
    <location>
        <begin position="1"/>
        <end position="27"/>
    </location>
</feature>
<comment type="caution">
    <text evidence="2">The sequence shown here is derived from an EMBL/GenBank/DDBJ whole genome shotgun (WGS) entry which is preliminary data.</text>
</comment>
<reference evidence="2 3" key="1">
    <citation type="journal article" date="2019" name="Sci. Rep.">
        <title>Orb-weaving spider Araneus ventricosus genome elucidates the spidroin gene catalogue.</title>
        <authorList>
            <person name="Kono N."/>
            <person name="Nakamura H."/>
            <person name="Ohtoshi R."/>
            <person name="Moran D.A.P."/>
            <person name="Shinohara A."/>
            <person name="Yoshida Y."/>
            <person name="Fujiwara M."/>
            <person name="Mori M."/>
            <person name="Tomita M."/>
            <person name="Arakawa K."/>
        </authorList>
    </citation>
    <scope>NUCLEOTIDE SEQUENCE [LARGE SCALE GENOMIC DNA]</scope>
</reference>
<evidence type="ECO:0000256" key="1">
    <source>
        <dbReference type="SAM" id="MobiDB-lite"/>
    </source>
</evidence>
<evidence type="ECO:0000313" key="2">
    <source>
        <dbReference type="EMBL" id="GBM29216.1"/>
    </source>
</evidence>
<keyword evidence="3" id="KW-1185">Reference proteome</keyword>
<dbReference type="EMBL" id="BGPR01000630">
    <property type="protein sequence ID" value="GBM29216.1"/>
    <property type="molecule type" value="Genomic_DNA"/>
</dbReference>